<dbReference type="AlphaFoldDB" id="H2Z533"/>
<name>H2Z533_CIOSA</name>
<dbReference type="CDD" id="cd02893">
    <property type="entry name" value="FTase"/>
    <property type="match status" value="1"/>
</dbReference>
<dbReference type="GO" id="GO:0097354">
    <property type="term" value="P:prenylation"/>
    <property type="evidence" value="ECO:0007669"/>
    <property type="project" value="UniProtKB-UniRule"/>
</dbReference>
<reference evidence="16" key="2">
    <citation type="submission" date="2025-08" db="UniProtKB">
        <authorList>
            <consortium name="Ensembl"/>
        </authorList>
    </citation>
    <scope>IDENTIFICATION</scope>
</reference>
<evidence type="ECO:0000256" key="5">
    <source>
        <dbReference type="ARBA" id="ARBA00022602"/>
    </source>
</evidence>
<keyword evidence="5 14" id="KW-0637">Prenyltransferase</keyword>
<dbReference type="InterPro" id="IPR045089">
    <property type="entry name" value="PGGT1B-like"/>
</dbReference>
<comment type="catalytic activity">
    <reaction evidence="11">
        <text>L-cysteinyl-[protein] + (2E,6E)-farnesyl diphosphate = S-(2E,6E)-farnesyl-L-cysteinyl-[protein] + diphosphate</text>
        <dbReference type="Rhea" id="RHEA:13345"/>
        <dbReference type="Rhea" id="RHEA-COMP:10131"/>
        <dbReference type="Rhea" id="RHEA-COMP:11535"/>
        <dbReference type="ChEBI" id="CHEBI:29950"/>
        <dbReference type="ChEBI" id="CHEBI:33019"/>
        <dbReference type="ChEBI" id="CHEBI:86019"/>
        <dbReference type="ChEBI" id="CHEBI:175763"/>
        <dbReference type="EC" id="2.5.1.58"/>
    </reaction>
</comment>
<evidence type="ECO:0000256" key="6">
    <source>
        <dbReference type="ARBA" id="ARBA00022679"/>
    </source>
</evidence>
<comment type="subunit">
    <text evidence="14">Heterodimer of an alpha and a beta subunit.</text>
</comment>
<dbReference type="HOGENOM" id="CLU_028946_0_1_1"/>
<keyword evidence="9 14" id="KW-0862">Zinc</keyword>
<proteinExistence type="inferred from homology"/>
<evidence type="ECO:0000256" key="7">
    <source>
        <dbReference type="ARBA" id="ARBA00022723"/>
    </source>
</evidence>
<comment type="function">
    <text evidence="12">Essential subunit of the farnesyltransferase complex. Catalyzes the transfer of a farnesyl moiety from farnesyl diphosphate to a cysteine at the fourth position from the C-terminus of several proteins having the C-terminal sequence Cys-aliphatic-aliphatic-X.</text>
</comment>
<keyword evidence="17" id="KW-1185">Reference proteome</keyword>
<evidence type="ECO:0000256" key="4">
    <source>
        <dbReference type="ARBA" id="ARBA00022553"/>
    </source>
</evidence>
<dbReference type="Proteomes" id="UP000007875">
    <property type="component" value="Unassembled WGS sequence"/>
</dbReference>
<dbReference type="SUPFAM" id="SSF48239">
    <property type="entry name" value="Terpenoid cyclases/Protein prenyltransferases"/>
    <property type="match status" value="1"/>
</dbReference>
<reference evidence="17" key="1">
    <citation type="submission" date="2003-08" db="EMBL/GenBank/DDBJ databases">
        <authorList>
            <person name="Birren B."/>
            <person name="Nusbaum C."/>
            <person name="Abebe A."/>
            <person name="Abouelleil A."/>
            <person name="Adekoya E."/>
            <person name="Ait-zahra M."/>
            <person name="Allen N."/>
            <person name="Allen T."/>
            <person name="An P."/>
            <person name="Anderson M."/>
            <person name="Anderson S."/>
            <person name="Arachchi H."/>
            <person name="Armbruster J."/>
            <person name="Bachantsang P."/>
            <person name="Baldwin J."/>
            <person name="Barry A."/>
            <person name="Bayul T."/>
            <person name="Blitshsteyn B."/>
            <person name="Bloom T."/>
            <person name="Blye J."/>
            <person name="Boguslavskiy L."/>
            <person name="Borowsky M."/>
            <person name="Boukhgalter B."/>
            <person name="Brunache A."/>
            <person name="Butler J."/>
            <person name="Calixte N."/>
            <person name="Calvo S."/>
            <person name="Camarata J."/>
            <person name="Campo K."/>
            <person name="Chang J."/>
            <person name="Cheshatsang Y."/>
            <person name="Citroen M."/>
            <person name="Collymore A."/>
            <person name="Considine T."/>
            <person name="Cook A."/>
            <person name="Cooke P."/>
            <person name="Corum B."/>
            <person name="Cuomo C."/>
            <person name="David R."/>
            <person name="Dawoe T."/>
            <person name="Degray S."/>
            <person name="Dodge S."/>
            <person name="Dooley K."/>
            <person name="Dorje P."/>
            <person name="Dorjee K."/>
            <person name="Dorris L."/>
            <person name="Duffey N."/>
            <person name="Dupes A."/>
            <person name="Elkins T."/>
            <person name="Engels R."/>
            <person name="Erickson J."/>
            <person name="Farina A."/>
            <person name="Faro S."/>
            <person name="Ferreira P."/>
            <person name="Fischer H."/>
            <person name="Fitzgerald M."/>
            <person name="Foley K."/>
            <person name="Gage D."/>
            <person name="Galagan J."/>
            <person name="Gearin G."/>
            <person name="Gnerre S."/>
            <person name="Gnirke A."/>
            <person name="Goyette A."/>
            <person name="Graham J."/>
            <person name="Grandbois E."/>
            <person name="Gyaltsen K."/>
            <person name="Hafez N."/>
            <person name="Hagopian D."/>
            <person name="Hagos B."/>
            <person name="Hall J."/>
            <person name="Hatcher B."/>
            <person name="Heller A."/>
            <person name="Higgins H."/>
            <person name="Honan T."/>
            <person name="Horn A."/>
            <person name="Houde N."/>
            <person name="Hughes L."/>
            <person name="Hulme W."/>
            <person name="Husby E."/>
            <person name="Iliev I."/>
            <person name="Jaffe D."/>
            <person name="Jones C."/>
            <person name="Kamal M."/>
            <person name="Kamat A."/>
            <person name="Kamvysselis M."/>
            <person name="Karlsson E."/>
            <person name="Kells C."/>
            <person name="Kieu A."/>
            <person name="Kisner P."/>
            <person name="Kodira C."/>
            <person name="Kulbokas E."/>
            <person name="Labutti K."/>
            <person name="Lama D."/>
            <person name="Landers T."/>
            <person name="Leger J."/>
            <person name="Levine S."/>
            <person name="Lewis D."/>
            <person name="Lewis T."/>
            <person name="Lindblad-toh K."/>
            <person name="Liu X."/>
            <person name="Lokyitsang T."/>
            <person name="Lokyitsang Y."/>
            <person name="Lucien O."/>
            <person name="Lui A."/>
            <person name="Ma L.J."/>
            <person name="Mabbitt R."/>
            <person name="Macdonald J."/>
            <person name="Maclean C."/>
            <person name="Major J."/>
            <person name="Manning J."/>
            <person name="Marabella R."/>
            <person name="Maru K."/>
            <person name="Matthews C."/>
            <person name="Mauceli E."/>
            <person name="Mccarthy M."/>
            <person name="Mcdonough S."/>
            <person name="Mcghee T."/>
            <person name="Meldrim J."/>
            <person name="Meneus L."/>
            <person name="Mesirov J."/>
            <person name="Mihalev A."/>
            <person name="Mihova T."/>
            <person name="Mikkelsen T."/>
            <person name="Mlenga V."/>
            <person name="Moru K."/>
            <person name="Mozes J."/>
            <person name="Mulrain L."/>
            <person name="Munson G."/>
            <person name="Naylor J."/>
            <person name="Newes C."/>
            <person name="Nguyen C."/>
            <person name="Nguyen N."/>
            <person name="Nguyen T."/>
            <person name="Nicol R."/>
            <person name="Nielsen C."/>
            <person name="Nizzari M."/>
            <person name="Norbu C."/>
            <person name="Norbu N."/>
            <person name="O'donnell P."/>
            <person name="Okoawo O."/>
            <person name="O'leary S."/>
            <person name="Omotosho B."/>
            <person name="O'neill K."/>
            <person name="Osman S."/>
            <person name="Parker S."/>
            <person name="Perrin D."/>
            <person name="Phunkhang P."/>
            <person name="Piqani B."/>
            <person name="Purcell S."/>
            <person name="Rachupka T."/>
            <person name="Ramasamy U."/>
            <person name="Rameau R."/>
            <person name="Ray V."/>
            <person name="Raymond C."/>
            <person name="Retta R."/>
            <person name="Richardson S."/>
            <person name="Rise C."/>
            <person name="Rodriguez J."/>
            <person name="Rogers J."/>
            <person name="Rogov P."/>
            <person name="Rutman M."/>
            <person name="Schupbach R."/>
            <person name="Seaman C."/>
            <person name="Settipalli S."/>
            <person name="Sharpe T."/>
            <person name="Sheridan J."/>
            <person name="Sherpa N."/>
            <person name="Shi J."/>
            <person name="Smirnov S."/>
            <person name="Smith C."/>
            <person name="Sougnez C."/>
            <person name="Spencer B."/>
            <person name="Stalker J."/>
            <person name="Stange-thomann N."/>
            <person name="Stavropoulos S."/>
            <person name="Stetson K."/>
            <person name="Stone C."/>
            <person name="Stone S."/>
            <person name="Stubbs M."/>
            <person name="Talamas J."/>
            <person name="Tchuinga P."/>
            <person name="Tenzing P."/>
            <person name="Tesfaye S."/>
            <person name="Theodore J."/>
            <person name="Thoulutsang Y."/>
            <person name="Topham K."/>
            <person name="Towey S."/>
            <person name="Tsamla T."/>
            <person name="Tsomo N."/>
            <person name="Vallee D."/>
            <person name="Vassiliev H."/>
            <person name="Venkataraman V."/>
            <person name="Vinson J."/>
            <person name="Vo A."/>
            <person name="Wade C."/>
            <person name="Wang S."/>
            <person name="Wangchuk T."/>
            <person name="Wangdi T."/>
            <person name="Whittaker C."/>
            <person name="Wilkinson J."/>
            <person name="Wu Y."/>
            <person name="Wyman D."/>
            <person name="Yadav S."/>
            <person name="Yang S."/>
            <person name="Yang X."/>
            <person name="Yeager S."/>
            <person name="Yee E."/>
            <person name="Young G."/>
            <person name="Zainoun J."/>
            <person name="Zembeck L."/>
            <person name="Zimmer A."/>
            <person name="Zody M."/>
            <person name="Lander E."/>
        </authorList>
    </citation>
    <scope>NUCLEOTIDE SEQUENCE [LARGE SCALE GENOMIC DNA]</scope>
</reference>
<comment type="function">
    <text evidence="14">Catalyzes the transfer of a farnesyl moiety from farnesyl diphosphate to a cysteine at the fourth position from the C-terminus of several proteins. The beta subunit is responsible for peptide-binding.</text>
</comment>
<dbReference type="GO" id="GO:0004660">
    <property type="term" value="F:protein farnesyltransferase activity"/>
    <property type="evidence" value="ECO:0007669"/>
    <property type="project" value="UniProtKB-UniRule"/>
</dbReference>
<evidence type="ECO:0000256" key="2">
    <source>
        <dbReference type="ARBA" id="ARBA00012702"/>
    </source>
</evidence>
<evidence type="ECO:0000256" key="11">
    <source>
        <dbReference type="ARBA" id="ARBA00050225"/>
    </source>
</evidence>
<dbReference type="FunCoup" id="H2Z533">
    <property type="interactions" value="194"/>
</dbReference>
<dbReference type="PANTHER" id="PTHR11774:SF6">
    <property type="entry name" value="PROTEIN FARNESYLTRANSFERASE SUBUNIT BETA"/>
    <property type="match status" value="1"/>
</dbReference>
<keyword evidence="8" id="KW-0677">Repeat</keyword>
<evidence type="ECO:0000256" key="1">
    <source>
        <dbReference type="ARBA" id="ARBA00010497"/>
    </source>
</evidence>
<reference evidence="16" key="3">
    <citation type="submission" date="2025-09" db="UniProtKB">
        <authorList>
            <consortium name="Ensembl"/>
        </authorList>
    </citation>
    <scope>IDENTIFICATION</scope>
</reference>
<dbReference type="PANTHER" id="PTHR11774">
    <property type="entry name" value="GERANYLGERANYL TRANSFERASE TYPE BETA SUBUNIT"/>
    <property type="match status" value="1"/>
</dbReference>
<dbReference type="OMA" id="WCIYWIL"/>
<dbReference type="GO" id="GO:0005965">
    <property type="term" value="C:protein farnesyltransferase complex"/>
    <property type="evidence" value="ECO:0007669"/>
    <property type="project" value="UniProtKB-UniRule"/>
</dbReference>
<dbReference type="Ensembl" id="ENSCSAVT00000012841.1">
    <property type="protein sequence ID" value="ENSCSAVP00000012695.1"/>
    <property type="gene ID" value="ENSCSAVG00000007451.1"/>
</dbReference>
<sequence>KLFDDEGIPTHSSKEQEGVEHLVMRKYKDYEEFIDFQPDLLTDLHTPYLLRGLERLSKSYQCLDASRPWLCYWIVHSLALLKHPIPDEQKLRICKFLSKCQNKEGGFGGGPGQMSHLAPTYAAVNCLCELATEEAYSVINRKSLLEFLWRMKQKDGSFTMHEGGEADTRSLYCAASVVALVGLVEKVVDLFDNSPQWVVRCQTYEGGIGGAPGAEAHGGYTFCGYAALVILNHAKLVDTDKLLRWVVNRQMSLEGGFQGRTNKLVDGCYSFWQGGVLPLLHNKVLEDSHLAELNEHSWLYDQGALQFYLLLCCQSSFGGLVDKPGKSPDFYHTCYGLSGLSSAQHPPTPHPYIIGGAANQLEPIHPAFNVTCNAVIAALEHFNKLPL</sequence>
<dbReference type="GeneTree" id="ENSGT00950000183128"/>
<comment type="cofactor">
    <cofactor evidence="14">
        <name>Zn(2+)</name>
        <dbReference type="ChEBI" id="CHEBI:29105"/>
    </cofactor>
    <text evidence="14">Binds 1 zinc ion per subunit.</text>
</comment>
<dbReference type="eggNOG" id="KOG0365">
    <property type="taxonomic scope" value="Eukaryota"/>
</dbReference>
<comment type="subunit">
    <text evidence="13">Heterodimer of FNTA and FNTB.</text>
</comment>
<dbReference type="InParanoid" id="H2Z533"/>
<evidence type="ECO:0000259" key="15">
    <source>
        <dbReference type="Pfam" id="PF00432"/>
    </source>
</evidence>
<protein>
    <recommendedName>
        <fullName evidence="3 14">Protein farnesyltransferase subunit beta</fullName>
        <shortName evidence="14">FTase-beta</shortName>
        <ecNumber evidence="2 14">2.5.1.58</ecNumber>
    </recommendedName>
</protein>
<keyword evidence="6 14" id="KW-0808">Transferase</keyword>
<comment type="similarity">
    <text evidence="1 14">Belongs to the protein prenyltransferase subunit beta family.</text>
</comment>
<dbReference type="GO" id="GO:0006629">
    <property type="term" value="P:lipid metabolic process"/>
    <property type="evidence" value="ECO:0007669"/>
    <property type="project" value="UniProtKB-KW"/>
</dbReference>
<evidence type="ECO:0000256" key="13">
    <source>
        <dbReference type="ARBA" id="ARBA00064192"/>
    </source>
</evidence>
<evidence type="ECO:0000256" key="14">
    <source>
        <dbReference type="RuleBase" id="RU365056"/>
    </source>
</evidence>
<evidence type="ECO:0000256" key="8">
    <source>
        <dbReference type="ARBA" id="ARBA00022737"/>
    </source>
</evidence>
<dbReference type="FunFam" id="1.50.10.20:FF:000007">
    <property type="entry name" value="Protein farnesyltransferase subunit beta"/>
    <property type="match status" value="1"/>
</dbReference>
<dbReference type="InterPro" id="IPR008930">
    <property type="entry name" value="Terpenoid_cyclase/PrenylTrfase"/>
</dbReference>
<evidence type="ECO:0000256" key="12">
    <source>
        <dbReference type="ARBA" id="ARBA00055850"/>
    </source>
</evidence>
<dbReference type="InterPro" id="IPR001330">
    <property type="entry name" value="Prenyltrans"/>
</dbReference>
<accession>H2Z533</accession>
<evidence type="ECO:0000313" key="17">
    <source>
        <dbReference type="Proteomes" id="UP000007875"/>
    </source>
</evidence>
<evidence type="ECO:0000256" key="10">
    <source>
        <dbReference type="ARBA" id="ARBA00023098"/>
    </source>
</evidence>
<evidence type="ECO:0000256" key="9">
    <source>
        <dbReference type="ARBA" id="ARBA00022833"/>
    </source>
</evidence>
<keyword evidence="7 14" id="KW-0479">Metal-binding</keyword>
<dbReference type="GO" id="GO:0008270">
    <property type="term" value="F:zinc ion binding"/>
    <property type="evidence" value="ECO:0007669"/>
    <property type="project" value="UniProtKB-UniRule"/>
</dbReference>
<dbReference type="EC" id="2.5.1.58" evidence="2 14"/>
<dbReference type="STRING" id="51511.ENSCSAVP00000012695"/>
<keyword evidence="10" id="KW-0443">Lipid metabolism</keyword>
<organism evidence="16 17">
    <name type="scientific">Ciona savignyi</name>
    <name type="common">Pacific transparent sea squirt</name>
    <dbReference type="NCBI Taxonomy" id="51511"/>
    <lineage>
        <taxon>Eukaryota</taxon>
        <taxon>Metazoa</taxon>
        <taxon>Chordata</taxon>
        <taxon>Tunicata</taxon>
        <taxon>Ascidiacea</taxon>
        <taxon>Phlebobranchia</taxon>
        <taxon>Cionidae</taxon>
        <taxon>Ciona</taxon>
    </lineage>
</organism>
<dbReference type="InterPro" id="IPR026872">
    <property type="entry name" value="FTB"/>
</dbReference>
<evidence type="ECO:0000256" key="3">
    <source>
        <dbReference type="ARBA" id="ARBA00015798"/>
    </source>
</evidence>
<dbReference type="Gene3D" id="1.50.10.20">
    <property type="match status" value="1"/>
</dbReference>
<evidence type="ECO:0000313" key="16">
    <source>
        <dbReference type="Ensembl" id="ENSCSAVP00000012695.1"/>
    </source>
</evidence>
<keyword evidence="4" id="KW-0597">Phosphoprotein</keyword>
<dbReference type="Pfam" id="PF00432">
    <property type="entry name" value="Prenyltrans"/>
    <property type="match status" value="1"/>
</dbReference>
<feature type="domain" description="Prenyltransferase alpha-alpha toroid" evidence="15">
    <location>
        <begin position="40"/>
        <end position="370"/>
    </location>
</feature>